<dbReference type="EMBL" id="LFZX01000013">
    <property type="protein sequence ID" value="KNC68709.1"/>
    <property type="molecule type" value="Genomic_DNA"/>
</dbReference>
<dbReference type="NCBIfam" id="TIGR01707">
    <property type="entry name" value="gspI"/>
    <property type="match status" value="1"/>
</dbReference>
<comment type="PTM">
    <text evidence="9">Cleaved by prepilin peptidase.</text>
</comment>
<keyword evidence="4 9" id="KW-0488">Methylation</keyword>
<dbReference type="EMBL" id="CP013611">
    <property type="protein sequence ID" value="ALU43909.1"/>
    <property type="molecule type" value="Genomic_DNA"/>
</dbReference>
<evidence type="ECO:0000256" key="6">
    <source>
        <dbReference type="ARBA" id="ARBA00022692"/>
    </source>
</evidence>
<dbReference type="GO" id="GO:0015627">
    <property type="term" value="C:type II protein secretion system complex"/>
    <property type="evidence" value="ECO:0007669"/>
    <property type="project" value="UniProtKB-UniRule"/>
</dbReference>
<feature type="domain" description="Type II secretion system protein GspI C-terminal" evidence="10">
    <location>
        <begin position="46"/>
        <end position="125"/>
    </location>
</feature>
<evidence type="ECO:0000256" key="1">
    <source>
        <dbReference type="ARBA" id="ARBA00004377"/>
    </source>
</evidence>
<comment type="subunit">
    <text evidence="9">Type II secretion is composed of four main components: the outer membrane complex, the inner membrane complex, the cytoplasmic secretion ATPase and the periplasm-spanning pseudopilus.</text>
</comment>
<dbReference type="PATRIC" id="fig|43658.6.peg.4402"/>
<evidence type="ECO:0000313" key="14">
    <source>
        <dbReference type="Proteomes" id="UP000069015"/>
    </source>
</evidence>
<evidence type="ECO:0000313" key="13">
    <source>
        <dbReference type="Proteomes" id="UP000036850"/>
    </source>
</evidence>
<dbReference type="NCBIfam" id="TIGR02532">
    <property type="entry name" value="IV_pilin_GFxxxE"/>
    <property type="match status" value="1"/>
</dbReference>
<comment type="similarity">
    <text evidence="2 9">Belongs to the GSP I family.</text>
</comment>
<dbReference type="PANTHER" id="PTHR38779:SF2">
    <property type="entry name" value="TYPE II SECRETION SYSTEM PROTEIN I-RELATED"/>
    <property type="match status" value="1"/>
</dbReference>
<evidence type="ECO:0000259" key="10">
    <source>
        <dbReference type="Pfam" id="PF02501"/>
    </source>
</evidence>
<dbReference type="AlphaFoldDB" id="A0A0L0EWC1"/>
<keyword evidence="8 9" id="KW-0472">Membrane</keyword>
<dbReference type="InterPro" id="IPR045584">
    <property type="entry name" value="Pilin-like"/>
</dbReference>
<evidence type="ECO:0000256" key="5">
    <source>
        <dbReference type="ARBA" id="ARBA00022519"/>
    </source>
</evidence>
<protein>
    <recommendedName>
        <fullName evidence="9">Type II secretion system protein I</fullName>
        <shortName evidence="9">T2SS minor pseudopilin I</shortName>
    </recommendedName>
</protein>
<dbReference type="OrthoDB" id="6121517at2"/>
<dbReference type="InterPro" id="IPR010052">
    <property type="entry name" value="T2SS_protein-GspI"/>
</dbReference>
<dbReference type="Proteomes" id="UP000069015">
    <property type="component" value="Chromosome 1"/>
</dbReference>
<dbReference type="InterPro" id="IPR012902">
    <property type="entry name" value="N_methyl_site"/>
</dbReference>
<dbReference type="GO" id="GO:0015628">
    <property type="term" value="P:protein secretion by the type II secretion system"/>
    <property type="evidence" value="ECO:0007669"/>
    <property type="project" value="UniProtKB-UniRule"/>
</dbReference>
<evidence type="ECO:0000256" key="7">
    <source>
        <dbReference type="ARBA" id="ARBA00022989"/>
    </source>
</evidence>
<keyword evidence="3" id="KW-1003">Cell membrane</keyword>
<dbReference type="InterPro" id="IPR003413">
    <property type="entry name" value="T2SS_GspI_C"/>
</dbReference>
<sequence>MNGLVARTKQAGFTLLEVMVALSICAVAGIAAMQATGEHINHISTLEQQAYASWVAENRLVMMRAGAKEGAVRNGLKGDEEMGGVTWYWSQSTLATADPTFVKVTIEVFSDEKREHSVYDLTTFIYKKGKR</sequence>
<dbReference type="Gene3D" id="3.30.1300.30">
    <property type="entry name" value="GSPII I/J protein-like"/>
    <property type="match status" value="1"/>
</dbReference>
<dbReference type="SUPFAM" id="SSF54523">
    <property type="entry name" value="Pili subunits"/>
    <property type="match status" value="1"/>
</dbReference>
<dbReference type="RefSeq" id="WP_049863346.1">
    <property type="nucleotide sequence ID" value="NZ_CP013611.1"/>
</dbReference>
<dbReference type="PANTHER" id="PTHR38779">
    <property type="entry name" value="TYPE II SECRETION SYSTEM PROTEIN I-RELATED"/>
    <property type="match status" value="1"/>
</dbReference>
<dbReference type="Pfam" id="PF02501">
    <property type="entry name" value="T2SSI"/>
    <property type="match status" value="1"/>
</dbReference>
<evidence type="ECO:0000313" key="12">
    <source>
        <dbReference type="EMBL" id="KNC68709.1"/>
    </source>
</evidence>
<comment type="subcellular location">
    <subcellularLocation>
        <location evidence="1 9">Cell inner membrane</location>
        <topology evidence="1 9">Single-pass membrane protein</topology>
    </subcellularLocation>
</comment>
<reference evidence="12" key="2">
    <citation type="submission" date="2015-07" db="EMBL/GenBank/DDBJ databases">
        <title>MeaNS - Measles Nucleotide Surveillance Program.</title>
        <authorList>
            <person name="Tran T."/>
            <person name="Druce J."/>
        </authorList>
    </citation>
    <scope>NUCLEOTIDE SEQUENCE</scope>
    <source>
        <strain evidence="12">OCN096</strain>
    </source>
</reference>
<dbReference type="GO" id="GO:0005886">
    <property type="term" value="C:plasma membrane"/>
    <property type="evidence" value="ECO:0007669"/>
    <property type="project" value="UniProtKB-SubCell"/>
</dbReference>
<organism evidence="12 13">
    <name type="scientific">Pseudoalteromonas rubra</name>
    <dbReference type="NCBI Taxonomy" id="43658"/>
    <lineage>
        <taxon>Bacteria</taxon>
        <taxon>Pseudomonadati</taxon>
        <taxon>Pseudomonadota</taxon>
        <taxon>Gammaproteobacteria</taxon>
        <taxon>Alteromonadales</taxon>
        <taxon>Pseudoalteromonadaceae</taxon>
        <taxon>Pseudoalteromonas</taxon>
    </lineage>
</organism>
<feature type="transmembrane region" description="Helical" evidence="9">
    <location>
        <begin position="12"/>
        <end position="33"/>
    </location>
</feature>
<reference evidence="11 14" key="3">
    <citation type="submission" date="2015-12" db="EMBL/GenBank/DDBJ databases">
        <title>Complete genome sequence of Pseudoalteromonas rubra SCSIO 6842, harboring a conjugative plasmid.</title>
        <authorList>
            <person name="Li B."/>
            <person name="Wang X."/>
        </authorList>
    </citation>
    <scope>NUCLEOTIDE SEQUENCE [LARGE SCALE GENOMIC DNA]</scope>
    <source>
        <strain evidence="11 14">SCSIO 6842</strain>
    </source>
</reference>
<evidence type="ECO:0000256" key="9">
    <source>
        <dbReference type="RuleBase" id="RU368030"/>
    </source>
</evidence>
<keyword evidence="7 9" id="KW-1133">Transmembrane helix</keyword>
<name>A0A0L0EWC1_9GAMM</name>
<evidence type="ECO:0000256" key="4">
    <source>
        <dbReference type="ARBA" id="ARBA00022481"/>
    </source>
</evidence>
<evidence type="ECO:0000256" key="3">
    <source>
        <dbReference type="ARBA" id="ARBA00022475"/>
    </source>
</evidence>
<accession>A0A0L0EWC1</accession>
<dbReference type="Proteomes" id="UP000036850">
    <property type="component" value="Unassembled WGS sequence"/>
</dbReference>
<dbReference type="Pfam" id="PF07963">
    <property type="entry name" value="N_methyl"/>
    <property type="match status" value="1"/>
</dbReference>
<evidence type="ECO:0000256" key="2">
    <source>
        <dbReference type="ARBA" id="ARBA00008358"/>
    </source>
</evidence>
<proteinExistence type="inferred from homology"/>
<evidence type="ECO:0000313" key="11">
    <source>
        <dbReference type="EMBL" id="ALU43909.1"/>
    </source>
</evidence>
<reference evidence="13" key="1">
    <citation type="submission" date="2015-07" db="EMBL/GenBank/DDBJ databases">
        <title>Draft genome sequence of a Pseudoalteromonas rubra strain, OCN096, isolated from Kaneohe Bay, Oahu, Hawaii.</title>
        <authorList>
            <person name="Beurmann S."/>
            <person name="Ushijima B."/>
            <person name="Belcaid M."/>
            <person name="Callahan S.M."/>
            <person name="Aeby G.S."/>
        </authorList>
    </citation>
    <scope>NUCLEOTIDE SEQUENCE [LARGE SCALE GENOMIC DNA]</scope>
    <source>
        <strain evidence="13">OCN096</strain>
    </source>
</reference>
<keyword evidence="5 9" id="KW-0997">Cell inner membrane</keyword>
<dbReference type="KEGG" id="prr:AT705_13730"/>
<comment type="function">
    <text evidence="9">Component of the type II secretion system required for the energy-dependent secretion of extracellular factors such as proteases and toxins from the periplasm.</text>
</comment>
<gene>
    <name evidence="12" type="ORF">AC626_03275</name>
    <name evidence="11" type="ORF">AT705_13730</name>
</gene>
<evidence type="ECO:0000256" key="8">
    <source>
        <dbReference type="ARBA" id="ARBA00023136"/>
    </source>
</evidence>
<keyword evidence="6 9" id="KW-0812">Transmembrane</keyword>